<name>A0ABD0J8Q8_9CAEN</name>
<keyword evidence="2 3" id="KW-0802">TPR repeat</keyword>
<dbReference type="Pfam" id="PF14559">
    <property type="entry name" value="TPR_19"/>
    <property type="match status" value="1"/>
</dbReference>
<keyword evidence="5" id="KW-1185">Reference proteome</keyword>
<evidence type="ECO:0008006" key="6">
    <source>
        <dbReference type="Google" id="ProtNLM"/>
    </source>
</evidence>
<dbReference type="SUPFAM" id="SSF48452">
    <property type="entry name" value="TPR-like"/>
    <property type="match status" value="2"/>
</dbReference>
<dbReference type="PANTHER" id="PTHR45641:SF19">
    <property type="entry name" value="NEPHROCYSTIN-3"/>
    <property type="match status" value="1"/>
</dbReference>
<dbReference type="InterPro" id="IPR011990">
    <property type="entry name" value="TPR-like_helical_dom_sf"/>
</dbReference>
<dbReference type="Pfam" id="PF13176">
    <property type="entry name" value="TPR_7"/>
    <property type="match status" value="1"/>
</dbReference>
<evidence type="ECO:0000313" key="4">
    <source>
        <dbReference type="EMBL" id="KAK7465882.1"/>
    </source>
</evidence>
<dbReference type="Proteomes" id="UP001519460">
    <property type="component" value="Unassembled WGS sequence"/>
</dbReference>
<proteinExistence type="predicted"/>
<feature type="repeat" description="TPR" evidence="3">
    <location>
        <begin position="168"/>
        <end position="201"/>
    </location>
</feature>
<sequence>NWPPNIEVENASVARVAHELPWLLRARGDKEGLIDVLTDLAVFGRLFVTVRVQIAKLYLNAIETRTRLLEKEATDMKEGARQIIDVLMLSHLDALTYFLEMGHFSEAQEDVLQRRLQILVRLKLSYLCANSGRHQEAEKLQQDVLAYRKGVVDKAKGQELQIAMKDLAVCFHAMGLLQSRVGHFDKAISHYQQAMDLHEKLKNPVEYADSMNNLGVMLMKRGNYEHAAQLCTKALKIYEEEYFGHLPPIIGVMTGNIAVCYRNLNRLDESEEMYKKAIDISERALGRNHPNVAAALTNLGTLEVNRQHFQDAEKHFKEALAIHKACVSPPNNTDLFKAREKYVYTLIKLDKHKAAMEEFQILHDQAVKGEHLGKAWPLVWAEILSMLLDMGQAKLASTVAAALLTAGAKHDVIYTFLHKADRALKRKEPRPKELSMEYAMQQFPKSPVLLKYQAEEVLIPSGDVKGLITLLDKADKEIGAGSNMYHAAIEWCQKQGKTDMVPVILQHAADKFPDDMNLVTQMAQILRDAEKYKEAEVYASRMLSLRPDDPRVLLFTGEIMLRAGKYDQCRNSFNKVLKIAKPGSEEHSQAKSALDIVQSYEKGAK</sequence>
<gene>
    <name evidence="4" type="ORF">BaRGS_00037573</name>
</gene>
<dbReference type="Pfam" id="PF13424">
    <property type="entry name" value="TPR_12"/>
    <property type="match status" value="1"/>
</dbReference>
<evidence type="ECO:0000313" key="5">
    <source>
        <dbReference type="Proteomes" id="UP001519460"/>
    </source>
</evidence>
<protein>
    <recommendedName>
        <fullName evidence="6">Kinesin light chain</fullName>
    </recommendedName>
</protein>
<keyword evidence="1" id="KW-0677">Repeat</keyword>
<feature type="non-terminal residue" evidence="4">
    <location>
        <position position="1"/>
    </location>
</feature>
<accession>A0ABD0J8Q8</accession>
<evidence type="ECO:0000256" key="1">
    <source>
        <dbReference type="ARBA" id="ARBA00022737"/>
    </source>
</evidence>
<dbReference type="PANTHER" id="PTHR45641">
    <property type="entry name" value="TETRATRICOPEPTIDE REPEAT PROTEIN (AFU_ORTHOLOGUE AFUA_6G03870)"/>
    <property type="match status" value="1"/>
</dbReference>
<feature type="repeat" description="TPR" evidence="3">
    <location>
        <begin position="208"/>
        <end position="241"/>
    </location>
</feature>
<comment type="caution">
    <text evidence="4">The sequence shown here is derived from an EMBL/GenBank/DDBJ whole genome shotgun (WGS) entry which is preliminary data.</text>
</comment>
<dbReference type="SMART" id="SM00028">
    <property type="entry name" value="TPR"/>
    <property type="match status" value="6"/>
</dbReference>
<dbReference type="AlphaFoldDB" id="A0ABD0J8Q8"/>
<dbReference type="EMBL" id="JACVVK020000567">
    <property type="protein sequence ID" value="KAK7465882.1"/>
    <property type="molecule type" value="Genomic_DNA"/>
</dbReference>
<organism evidence="4 5">
    <name type="scientific">Batillaria attramentaria</name>
    <dbReference type="NCBI Taxonomy" id="370345"/>
    <lineage>
        <taxon>Eukaryota</taxon>
        <taxon>Metazoa</taxon>
        <taxon>Spiralia</taxon>
        <taxon>Lophotrochozoa</taxon>
        <taxon>Mollusca</taxon>
        <taxon>Gastropoda</taxon>
        <taxon>Caenogastropoda</taxon>
        <taxon>Sorbeoconcha</taxon>
        <taxon>Cerithioidea</taxon>
        <taxon>Batillariidae</taxon>
        <taxon>Batillaria</taxon>
    </lineage>
</organism>
<evidence type="ECO:0000256" key="2">
    <source>
        <dbReference type="ARBA" id="ARBA00022803"/>
    </source>
</evidence>
<reference evidence="4 5" key="1">
    <citation type="journal article" date="2023" name="Sci. Data">
        <title>Genome assembly of the Korean intertidal mud-creeper Batillaria attramentaria.</title>
        <authorList>
            <person name="Patra A.K."/>
            <person name="Ho P.T."/>
            <person name="Jun S."/>
            <person name="Lee S.J."/>
            <person name="Kim Y."/>
            <person name="Won Y.J."/>
        </authorList>
    </citation>
    <scope>NUCLEOTIDE SEQUENCE [LARGE SCALE GENOMIC DNA]</scope>
    <source>
        <strain evidence="4">Wonlab-2016</strain>
    </source>
</reference>
<dbReference type="InterPro" id="IPR019734">
    <property type="entry name" value="TPR_rpt"/>
</dbReference>
<dbReference type="Pfam" id="PF13374">
    <property type="entry name" value="TPR_10"/>
    <property type="match status" value="1"/>
</dbReference>
<feature type="repeat" description="TPR" evidence="3">
    <location>
        <begin position="293"/>
        <end position="326"/>
    </location>
</feature>
<dbReference type="Gene3D" id="1.25.40.10">
    <property type="entry name" value="Tetratricopeptide repeat domain"/>
    <property type="match status" value="3"/>
</dbReference>
<dbReference type="PROSITE" id="PS50005">
    <property type="entry name" value="TPR"/>
    <property type="match status" value="3"/>
</dbReference>
<evidence type="ECO:0000256" key="3">
    <source>
        <dbReference type="PROSITE-ProRule" id="PRU00339"/>
    </source>
</evidence>